<accession>W5IHD0</accession>
<dbReference type="Proteomes" id="UP000005777">
    <property type="component" value="Unassembled WGS sequence"/>
</dbReference>
<comment type="caution">
    <text evidence="3">The sequence shown here is derived from an EMBL/GenBank/DDBJ whole genome shotgun (WGS) entry which is preliminary data.</text>
</comment>
<feature type="transmembrane region" description="Helical" evidence="2">
    <location>
        <begin position="50"/>
        <end position="72"/>
    </location>
</feature>
<name>W5IHD0_SCAIO</name>
<dbReference type="RefSeq" id="WP_006293735.1">
    <property type="nucleotide sequence ID" value="NZ_GG770226.1"/>
</dbReference>
<dbReference type="AlphaFoldDB" id="W5IHD0"/>
<evidence type="ECO:0000256" key="2">
    <source>
        <dbReference type="SAM" id="Phobius"/>
    </source>
</evidence>
<dbReference type="eggNOG" id="ENOG5030TZ5">
    <property type="taxonomic scope" value="Bacteria"/>
</dbReference>
<keyword evidence="2" id="KW-1133">Transmembrane helix</keyword>
<evidence type="ECO:0000313" key="3">
    <source>
        <dbReference type="EMBL" id="EFG26262.1"/>
    </source>
</evidence>
<feature type="compositionally biased region" description="Polar residues" evidence="1">
    <location>
        <begin position="1"/>
        <end position="13"/>
    </location>
</feature>
<evidence type="ECO:0000313" key="4">
    <source>
        <dbReference type="Proteomes" id="UP000005777"/>
    </source>
</evidence>
<protein>
    <submittedName>
        <fullName evidence="3">Uncharacterized protein</fullName>
    </submittedName>
</protein>
<feature type="region of interest" description="Disordered" evidence="1">
    <location>
        <begin position="1"/>
        <end position="32"/>
    </location>
</feature>
<proteinExistence type="predicted"/>
<keyword evidence="2" id="KW-0472">Membrane</keyword>
<gene>
    <name evidence="3" type="ORF">HMPREF9020_01346</name>
</gene>
<dbReference type="HOGENOM" id="CLU_1427086_0_0_11"/>
<feature type="compositionally biased region" description="Polar residues" evidence="1">
    <location>
        <begin position="22"/>
        <end position="32"/>
    </location>
</feature>
<dbReference type="EMBL" id="ADCX01000013">
    <property type="protein sequence ID" value="EFG26262.1"/>
    <property type="molecule type" value="Genomic_DNA"/>
</dbReference>
<evidence type="ECO:0000256" key="1">
    <source>
        <dbReference type="SAM" id="MobiDB-lite"/>
    </source>
</evidence>
<keyword evidence="2" id="KW-0812">Transmembrane</keyword>
<keyword evidence="4" id="KW-1185">Reference proteome</keyword>
<organism evidence="3 4">
    <name type="scientific">Scardovia inopinata F0304</name>
    <dbReference type="NCBI Taxonomy" id="641146"/>
    <lineage>
        <taxon>Bacteria</taxon>
        <taxon>Bacillati</taxon>
        <taxon>Actinomycetota</taxon>
        <taxon>Actinomycetes</taxon>
        <taxon>Bifidobacteriales</taxon>
        <taxon>Bifidobacteriaceae</taxon>
        <taxon>Scardovia</taxon>
    </lineage>
</organism>
<reference evidence="3 4" key="1">
    <citation type="submission" date="2012-01" db="EMBL/GenBank/DDBJ databases">
        <title>The Genome Sequence of Scardovia inopinata F0304.</title>
        <authorList>
            <consortium name="The Broad Institute Genome Sequencing Platform"/>
            <person name="Ward D."/>
            <person name="Earl A."/>
            <person name="Feldgarden M."/>
            <person name="Gevers D."/>
            <person name="Young S."/>
            <person name="Zeng Q."/>
            <person name="Koehrsen M."/>
            <person name="Alvarado L."/>
            <person name="Berlin A.M."/>
            <person name="Borenstein D."/>
            <person name="Chapman S.B."/>
            <person name="Chen Z."/>
            <person name="Engels R."/>
            <person name="Freedman E."/>
            <person name="Gellesch M."/>
            <person name="Goldberg J."/>
            <person name="Griggs A."/>
            <person name="Gujja S."/>
            <person name="Heilman E.R."/>
            <person name="Heiman D.I."/>
            <person name="Hepburn T.A."/>
            <person name="Howarth C."/>
            <person name="Jen D."/>
            <person name="Larson L."/>
            <person name="Mehta T."/>
            <person name="Park D."/>
            <person name="Pearson M."/>
            <person name="Richards J."/>
            <person name="Roberts A."/>
            <person name="Saif S."/>
            <person name="Shea T.D."/>
            <person name="Shenoy N."/>
            <person name="Sisk P."/>
            <person name="Stolte C."/>
            <person name="Sykes S.N."/>
            <person name="Walk T."/>
            <person name="White J."/>
            <person name="Yandava C."/>
            <person name="Izard J."/>
            <person name="Baranova O.V."/>
            <person name="Blanton J.M."/>
            <person name="Tanner A.C."/>
            <person name="Dewhirst F."/>
            <person name="Haas B."/>
            <person name="Nusbaum C."/>
            <person name="Birren B."/>
        </authorList>
    </citation>
    <scope>NUCLEOTIDE SEQUENCE [LARGE SCALE GENOMIC DNA]</scope>
    <source>
        <strain evidence="3 4">F0304</strain>
    </source>
</reference>
<sequence>MNNNNTSGTSVTEANKPLQEAENGNPQNSDNLTARLHTASSNKLNKQGKLAALIIALVMVLVLTVGITVSTVHKNQAAEVQKNLQSQVAAGDSTVVLPGKVNNARWSQALIVCPYADPSSFPQAFQSVSAKFNTSNEDTEWILFLITKRGNNNYQVISQQVPRKTIDFCSGSKPWILVHSGQHLHYAKDK</sequence>